<dbReference type="GO" id="GO:0020037">
    <property type="term" value="F:heme binding"/>
    <property type="evidence" value="ECO:0007669"/>
    <property type="project" value="InterPro"/>
</dbReference>
<comment type="function">
    <text evidence="15">Component of the cytochrome c oxidase, the last enzyme in the mitochondrial electron transport chain which drives oxidative phosphorylation. The respiratory chain contains 3 multisubunit complexes succinate dehydrogenase (complex II, CII), ubiquinol-cytochrome c oxidoreductase (cytochrome b-c1 complex, complex III, CIII) and cytochrome c oxidase (complex IV, CIV), that cooperate to transfer electrons derived from NADH and succinate to molecular oxygen, creating an electrochemical gradient over the inner membrane that drives transmembrane transport and the ATP synthase. Cytochrome c oxidase is the component of the respiratory chain that catalyzes the reduction of oxygen to water. Electrons originating from reduced cytochrome c in the intermembrane space (IMS) are transferred via the dinuclear copper A center (CU(A)) of subunit 2 and heme A of subunit 1 to the active site in subunit 1, a binuclear center (BNC) formed by heme A3 and copper B (CU(B)). The BNC reduces molecular oxygen to 2 water molecules using 4 electrons from cytochrome c in the IMS and 4 protons from the mitochondrial matrix.</text>
</comment>
<dbReference type="EC" id="7.1.1.9" evidence="15"/>
<keyword evidence="15 18" id="KW-0496">Mitochondrion</keyword>
<dbReference type="PROSITE" id="PS00077">
    <property type="entry name" value="COX1_CUB"/>
    <property type="match status" value="1"/>
</dbReference>
<sequence length="542" mass="60302">MAKTSSFSQWVNRWLFSTNAKDIAFLYFIFSLFCGVLGSVFSLVMRLELAAPGEQLLLGDHQLYNVLVTAHSVLMVFFLIMPVTMGFFGNYLVPLMIGASDMSFARLNNVAFWLYPPALVILIASALIEEGPGTGWTVYPPLSGIQSHSGPSIDLAIFALHLTSISSILSSINFLTTIINMRTLGMTMTKLPLFVWSVIFTAVLLIITLPVLSAGITLLLLDRNFNTSFYEPAGGGDPILYQHLYWFFGHPEVYILILPVFGIISHVLSNYAKKPIFGKLGMIYAMGSIGFLGLLVWSHHMYVVGLDVDTRAYFTSATMVIAVPTGIKIFSWLATLYGGSIRFTTPMLYALAFLFIFTVGGCSGVLLSNASLDVAFHDTYFVVGHFHYVLSLGVVYGVFAGYYFWSPMMTGLYYNPTIASIQFWMLFIGTNITFFPMHFLGMNGMPRRIPDYPDAFTGFNALSSLGSVISMGALLLFLYVIYDQLMRGVANKDLTTNSLLKDPDFFESNDTFNHNEVKSYTVEWLLTYPPMAHTYNTLAVQS</sequence>
<keyword evidence="5 15" id="KW-0349">Heme</keyword>
<evidence type="ECO:0000256" key="8">
    <source>
        <dbReference type="ARBA" id="ARBA00022723"/>
    </source>
</evidence>
<evidence type="ECO:0000256" key="15">
    <source>
        <dbReference type="RuleBase" id="RU000369"/>
    </source>
</evidence>
<evidence type="ECO:0000256" key="14">
    <source>
        <dbReference type="ARBA" id="ARBA00023136"/>
    </source>
</evidence>
<evidence type="ECO:0000256" key="12">
    <source>
        <dbReference type="ARBA" id="ARBA00023004"/>
    </source>
</evidence>
<evidence type="ECO:0000256" key="16">
    <source>
        <dbReference type="SAM" id="Phobius"/>
    </source>
</evidence>
<dbReference type="UniPathway" id="UPA00705"/>
<keyword evidence="4 15" id="KW-0813">Transport</keyword>
<reference evidence="18" key="1">
    <citation type="journal article" date="2010" name="FEMS Yeast Res.">
        <title>Mitochondrial genome from the facultative anaerobe and petite-positive yeast Dekkera bruxellensis contains the NADH dehydrogenase subunit genes.</title>
        <authorList>
            <person name="Prochazka E."/>
            <person name="Polakova S."/>
            <person name="Piskur J."/>
            <person name="Sulo P."/>
        </authorList>
    </citation>
    <scope>NUCLEOTIDE SEQUENCE</scope>
    <source>
        <strain evidence="18">CBS 4805</strain>
    </source>
</reference>
<evidence type="ECO:0000256" key="2">
    <source>
        <dbReference type="ARBA" id="ARBA00004141"/>
    </source>
</evidence>
<comment type="catalytic activity">
    <reaction evidence="15">
        <text>4 Fe(II)-[cytochrome c] + O2 + 8 H(+)(in) = 4 Fe(III)-[cytochrome c] + 2 H2O + 4 H(+)(out)</text>
        <dbReference type="Rhea" id="RHEA:11436"/>
        <dbReference type="Rhea" id="RHEA-COMP:10350"/>
        <dbReference type="Rhea" id="RHEA-COMP:14399"/>
        <dbReference type="ChEBI" id="CHEBI:15377"/>
        <dbReference type="ChEBI" id="CHEBI:15378"/>
        <dbReference type="ChEBI" id="CHEBI:15379"/>
        <dbReference type="ChEBI" id="CHEBI:29033"/>
        <dbReference type="ChEBI" id="CHEBI:29034"/>
        <dbReference type="EC" id="7.1.1.9"/>
    </reaction>
</comment>
<organism evidence="18">
    <name type="scientific">Brettanomyces custersianus</name>
    <name type="common">Yeast</name>
    <dbReference type="NCBI Taxonomy" id="13368"/>
    <lineage>
        <taxon>Eukaryota</taxon>
        <taxon>Fungi</taxon>
        <taxon>Dikarya</taxon>
        <taxon>Ascomycota</taxon>
        <taxon>Saccharomycotina</taxon>
        <taxon>Pichiomycetes</taxon>
        <taxon>Pichiales</taxon>
        <taxon>Pichiaceae</taxon>
        <taxon>Brettanomyces</taxon>
    </lineage>
</organism>
<dbReference type="GO" id="GO:0015990">
    <property type="term" value="P:electron transport coupled proton transport"/>
    <property type="evidence" value="ECO:0007669"/>
    <property type="project" value="TreeGrafter"/>
</dbReference>
<dbReference type="GO" id="GO:0045277">
    <property type="term" value="C:respiratory chain complex IV"/>
    <property type="evidence" value="ECO:0007669"/>
    <property type="project" value="InterPro"/>
</dbReference>
<dbReference type="Gene3D" id="1.20.210.10">
    <property type="entry name" value="Cytochrome c oxidase-like, subunit I domain"/>
    <property type="match status" value="1"/>
</dbReference>
<keyword evidence="12 15" id="KW-0408">Iron</keyword>
<dbReference type="Pfam" id="PF00115">
    <property type="entry name" value="COX1"/>
    <property type="match status" value="1"/>
</dbReference>
<evidence type="ECO:0000313" key="18">
    <source>
        <dbReference type="EMBL" id="ACU32828.1"/>
    </source>
</evidence>
<feature type="transmembrane region" description="Helical" evidence="16">
    <location>
        <begin position="193"/>
        <end position="221"/>
    </location>
</feature>
<dbReference type="InterPro" id="IPR000883">
    <property type="entry name" value="Cyt_C_Oxase_1"/>
</dbReference>
<evidence type="ECO:0000256" key="7">
    <source>
        <dbReference type="ARBA" id="ARBA00022692"/>
    </source>
</evidence>
<evidence type="ECO:0000256" key="10">
    <source>
        <dbReference type="ARBA" id="ARBA00022982"/>
    </source>
</evidence>
<dbReference type="SUPFAM" id="SSF81442">
    <property type="entry name" value="Cytochrome c oxidase subunit I-like"/>
    <property type="match status" value="1"/>
</dbReference>
<dbReference type="PANTHER" id="PTHR10422">
    <property type="entry name" value="CYTOCHROME C OXIDASE SUBUNIT 1"/>
    <property type="match status" value="1"/>
</dbReference>
<dbReference type="RefSeq" id="YP_003127045.1">
    <property type="nucleotide sequence ID" value="NC_013145.2"/>
</dbReference>
<keyword evidence="8 15" id="KW-0479">Metal-binding</keyword>
<geneLocation type="mitochondrion" evidence="18"/>
<comment type="subcellular location">
    <subcellularLocation>
        <location evidence="2">Membrane</location>
        <topology evidence="2">Multi-pass membrane protein</topology>
    </subcellularLocation>
    <subcellularLocation>
        <location evidence="15">Mitochondrion inner membrane</location>
        <topology evidence="15">Multi-pass membrane protein</topology>
    </subcellularLocation>
</comment>
<keyword evidence="10 15" id="KW-0249">Electron transport</keyword>
<evidence type="ECO:0000256" key="13">
    <source>
        <dbReference type="ARBA" id="ARBA00023008"/>
    </source>
</evidence>
<feature type="transmembrane region" description="Helical" evidence="16">
    <location>
        <begin position="347"/>
        <end position="366"/>
    </location>
</feature>
<comment type="cofactor">
    <cofactor evidence="1">
        <name>heme</name>
        <dbReference type="ChEBI" id="CHEBI:30413"/>
    </cofactor>
</comment>
<feature type="transmembrane region" description="Helical" evidence="16">
    <location>
        <begin position="23"/>
        <end position="44"/>
    </location>
</feature>
<feature type="transmembrane region" description="Helical" evidence="16">
    <location>
        <begin position="64"/>
        <end position="89"/>
    </location>
</feature>
<accession>C7FEX1</accession>
<comment type="similarity">
    <text evidence="15">Belongs to the heme-copper respiratory oxidase family.</text>
</comment>
<proteinExistence type="inferred from homology"/>
<dbReference type="GO" id="GO:0004129">
    <property type="term" value="F:cytochrome-c oxidase activity"/>
    <property type="evidence" value="ECO:0007669"/>
    <property type="project" value="UniProtKB-EC"/>
</dbReference>
<feature type="transmembrane region" description="Helical" evidence="16">
    <location>
        <begin position="459"/>
        <end position="482"/>
    </location>
</feature>
<keyword evidence="14 15" id="KW-0472">Membrane</keyword>
<keyword evidence="15" id="KW-0999">Mitochondrion inner membrane</keyword>
<feature type="transmembrane region" description="Helical" evidence="16">
    <location>
        <begin position="417"/>
        <end position="439"/>
    </location>
</feature>
<comment type="pathway">
    <text evidence="3 15">Energy metabolism; oxidative phosphorylation.</text>
</comment>
<feature type="domain" description="Cytochrome oxidase subunit I profile" evidence="17">
    <location>
        <begin position="14"/>
        <end position="542"/>
    </location>
</feature>
<feature type="transmembrane region" description="Helical" evidence="16">
    <location>
        <begin position="283"/>
        <end position="300"/>
    </location>
</feature>
<evidence type="ECO:0000256" key="6">
    <source>
        <dbReference type="ARBA" id="ARBA00022660"/>
    </source>
</evidence>
<dbReference type="InterPro" id="IPR036927">
    <property type="entry name" value="Cyt_c_oxase-like_su1_sf"/>
</dbReference>
<name>C7FEX1_BRECS</name>
<evidence type="ECO:0000256" key="3">
    <source>
        <dbReference type="ARBA" id="ARBA00004673"/>
    </source>
</evidence>
<dbReference type="InterPro" id="IPR023615">
    <property type="entry name" value="Cyt_c_Oxase_su1_BS"/>
</dbReference>
<dbReference type="FunFam" id="1.20.210.10:FF:000001">
    <property type="entry name" value="Cytochrome c oxidase subunit 1"/>
    <property type="match status" value="1"/>
</dbReference>
<dbReference type="GO" id="GO:0005743">
    <property type="term" value="C:mitochondrial inner membrane"/>
    <property type="evidence" value="ECO:0007669"/>
    <property type="project" value="UniProtKB-SubCell"/>
</dbReference>
<feature type="transmembrane region" description="Helical" evidence="16">
    <location>
        <begin position="253"/>
        <end position="271"/>
    </location>
</feature>
<protein>
    <recommendedName>
        <fullName evidence="15">Cytochrome c oxidase subunit 1</fullName>
        <ecNumber evidence="15">7.1.1.9</ecNumber>
    </recommendedName>
</protein>
<keyword evidence="7 15" id="KW-0812">Transmembrane</keyword>
<feature type="transmembrane region" description="Helical" evidence="16">
    <location>
        <begin position="386"/>
        <end position="405"/>
    </location>
</feature>
<keyword evidence="13 15" id="KW-0186">Copper</keyword>
<evidence type="ECO:0000256" key="11">
    <source>
        <dbReference type="ARBA" id="ARBA00022989"/>
    </source>
</evidence>
<evidence type="ECO:0000256" key="4">
    <source>
        <dbReference type="ARBA" id="ARBA00022448"/>
    </source>
</evidence>
<dbReference type="EMBL" id="GQ354525">
    <property type="protein sequence ID" value="ACU32828.1"/>
    <property type="molecule type" value="Genomic_DNA"/>
</dbReference>
<evidence type="ECO:0000256" key="5">
    <source>
        <dbReference type="ARBA" id="ARBA00022617"/>
    </source>
</evidence>
<feature type="transmembrane region" description="Helical" evidence="16">
    <location>
        <begin position="312"/>
        <end position="335"/>
    </location>
</feature>
<dbReference type="InterPro" id="IPR023616">
    <property type="entry name" value="Cyt_c_oxase-like_su1_dom"/>
</dbReference>
<evidence type="ECO:0000259" key="17">
    <source>
        <dbReference type="PROSITE" id="PS50855"/>
    </source>
</evidence>
<dbReference type="InterPro" id="IPR033944">
    <property type="entry name" value="Cyt_c_oxase_su1_dom"/>
</dbReference>
<dbReference type="GeneID" id="8363653"/>
<dbReference type="GO" id="GO:0046872">
    <property type="term" value="F:metal ion binding"/>
    <property type="evidence" value="ECO:0007669"/>
    <property type="project" value="UniProtKB-KW"/>
</dbReference>
<dbReference type="PANTHER" id="PTHR10422:SF18">
    <property type="entry name" value="CYTOCHROME C OXIDASE SUBUNIT 1"/>
    <property type="match status" value="1"/>
</dbReference>
<dbReference type="PROSITE" id="PS50855">
    <property type="entry name" value="COX1"/>
    <property type="match status" value="1"/>
</dbReference>
<feature type="transmembrane region" description="Helical" evidence="16">
    <location>
        <begin position="110"/>
        <end position="128"/>
    </location>
</feature>
<evidence type="ECO:0000256" key="9">
    <source>
        <dbReference type="ARBA" id="ARBA00022967"/>
    </source>
</evidence>
<dbReference type="AlphaFoldDB" id="C7FEX1"/>
<dbReference type="PRINTS" id="PR01165">
    <property type="entry name" value="CYCOXIDASEI"/>
</dbReference>
<feature type="transmembrane region" description="Helical" evidence="16">
    <location>
        <begin position="155"/>
        <end position="181"/>
    </location>
</feature>
<dbReference type="CDD" id="cd01663">
    <property type="entry name" value="Cyt_c_Oxidase_I"/>
    <property type="match status" value="1"/>
</dbReference>
<gene>
    <name evidence="18" type="primary">cox1</name>
</gene>
<keyword evidence="6 15" id="KW-0679">Respiratory chain</keyword>
<dbReference type="GO" id="GO:0006123">
    <property type="term" value="P:mitochondrial electron transport, cytochrome c to oxygen"/>
    <property type="evidence" value="ECO:0007669"/>
    <property type="project" value="TreeGrafter"/>
</dbReference>
<keyword evidence="9" id="KW-1278">Translocase</keyword>
<evidence type="ECO:0000256" key="1">
    <source>
        <dbReference type="ARBA" id="ARBA00001971"/>
    </source>
</evidence>
<keyword evidence="11 16" id="KW-1133">Transmembrane helix</keyword>